<evidence type="ECO:0000313" key="4">
    <source>
        <dbReference type="Proteomes" id="UP000475117"/>
    </source>
</evidence>
<dbReference type="AlphaFoldDB" id="A0A6B3LG77"/>
<sequence length="240" mass="26974">MKCSSCGGRLEAGGMTFCPYCGVRQQIDLREINFRDLGTNDEMPCPHCETALDVIEFETSEPVTIERCTTCFGMFFNPGELEYLLEQKTNPFVWLDFKGLEQIAQDFGEKREIVYRKCPICAERMHHINFGGRSGVLLDQCGAHGVWVEGGELRRLMEWWRAGGKHMHQAHEAARARQMYGDLDENQRKTMRQAESEMPRDWSGSGNSTAGAGGFTAFDGFDVADVLIGAVKGIFKAVIR</sequence>
<accession>A0A6B3LG77</accession>
<dbReference type="RefSeq" id="WP_164365364.1">
    <property type="nucleotide sequence ID" value="NZ_CP066776.1"/>
</dbReference>
<protein>
    <submittedName>
        <fullName evidence="3">Zf-TFIIB domain-containing protein</fullName>
    </submittedName>
</protein>
<gene>
    <name evidence="3" type="ORF">G3M56_000030</name>
</gene>
<dbReference type="EMBL" id="CP066776">
    <property type="protein sequence ID" value="QQL45012.1"/>
    <property type="molecule type" value="Genomic_DNA"/>
</dbReference>
<reference evidence="3 4" key="1">
    <citation type="submission" date="2020-12" db="EMBL/GenBank/DDBJ databases">
        <title>Sulforoseuscoccus oceanibium gen. nov., sp. nov., a representative of the phylum Verrucomicrobia with special cytoplasmic membrane, and proposal of Sulforoseuscoccusaceae fam. nov.</title>
        <authorList>
            <person name="Xi F."/>
        </authorList>
    </citation>
    <scope>NUCLEOTIDE SEQUENCE [LARGE SCALE GENOMIC DNA]</scope>
    <source>
        <strain evidence="3 4">T37</strain>
    </source>
</reference>
<feature type="domain" description="Transcription factor zinc-finger" evidence="2">
    <location>
        <begin position="45"/>
        <end position="86"/>
    </location>
</feature>
<dbReference type="InterPro" id="IPR027392">
    <property type="entry name" value="TF_Znf"/>
</dbReference>
<organism evidence="3 4">
    <name type="scientific">Sulfuriroseicoccus oceanibius</name>
    <dbReference type="NCBI Taxonomy" id="2707525"/>
    <lineage>
        <taxon>Bacteria</taxon>
        <taxon>Pseudomonadati</taxon>
        <taxon>Verrucomicrobiota</taxon>
        <taxon>Verrucomicrobiia</taxon>
        <taxon>Verrucomicrobiales</taxon>
        <taxon>Verrucomicrobiaceae</taxon>
        <taxon>Sulfuriroseicoccus</taxon>
    </lineage>
</organism>
<evidence type="ECO:0000256" key="1">
    <source>
        <dbReference type="SAM" id="MobiDB-lite"/>
    </source>
</evidence>
<keyword evidence="4" id="KW-1185">Reference proteome</keyword>
<dbReference type="KEGG" id="soa:G3M56_000030"/>
<evidence type="ECO:0000259" key="2">
    <source>
        <dbReference type="Pfam" id="PF13453"/>
    </source>
</evidence>
<dbReference type="Pfam" id="PF13453">
    <property type="entry name" value="Zn_ribbon_TFIIB"/>
    <property type="match status" value="1"/>
</dbReference>
<name>A0A6B3LG77_9BACT</name>
<feature type="region of interest" description="Disordered" evidence="1">
    <location>
        <begin position="187"/>
        <end position="207"/>
    </location>
</feature>
<dbReference type="Proteomes" id="UP000475117">
    <property type="component" value="Chromosome"/>
</dbReference>
<evidence type="ECO:0000313" key="3">
    <source>
        <dbReference type="EMBL" id="QQL45012.1"/>
    </source>
</evidence>
<proteinExistence type="predicted"/>
<feature type="compositionally biased region" description="Basic and acidic residues" evidence="1">
    <location>
        <begin position="187"/>
        <end position="200"/>
    </location>
</feature>